<protein>
    <submittedName>
        <fullName evidence="1">DUF4290 domain-containing protein</fullName>
    </submittedName>
</protein>
<accession>A0A3S0PUG9</accession>
<reference evidence="1 2" key="1">
    <citation type="submission" date="2018-12" db="EMBL/GenBank/DDBJ databases">
        <title>Genome sequencing of Prevotella sp. KCOM 3155 (= JS262).</title>
        <authorList>
            <person name="Kook J.-K."/>
            <person name="Park S.-N."/>
            <person name="Lim Y.K."/>
        </authorList>
    </citation>
    <scope>NUCLEOTIDE SEQUENCE [LARGE SCALE GENOMIC DNA]</scope>
    <source>
        <strain evidence="1 2">KCOM 3155</strain>
    </source>
</reference>
<comment type="caution">
    <text evidence="1">The sequence shown here is derived from an EMBL/GenBank/DDBJ whole genome shotgun (WGS) entry which is preliminary data.</text>
</comment>
<proteinExistence type="predicted"/>
<dbReference type="Pfam" id="PF14123">
    <property type="entry name" value="DUF4290"/>
    <property type="match status" value="1"/>
</dbReference>
<evidence type="ECO:0000313" key="1">
    <source>
        <dbReference type="EMBL" id="RUL59291.1"/>
    </source>
</evidence>
<dbReference type="EMBL" id="RYYU01000001">
    <property type="protein sequence ID" value="RUL59291.1"/>
    <property type="molecule type" value="Genomic_DNA"/>
</dbReference>
<gene>
    <name evidence="1" type="ORF">EHV08_05655</name>
</gene>
<dbReference type="RefSeq" id="WP_126678452.1">
    <property type="nucleotide sequence ID" value="NZ_RYYU01000001.1"/>
</dbReference>
<dbReference type="InterPro" id="IPR025632">
    <property type="entry name" value="DUF4290"/>
</dbReference>
<dbReference type="Proteomes" id="UP000278983">
    <property type="component" value="Unassembled WGS sequence"/>
</dbReference>
<evidence type="ECO:0000313" key="2">
    <source>
        <dbReference type="Proteomes" id="UP000278983"/>
    </source>
</evidence>
<organism evidence="1 2">
    <name type="scientific">Prevotella koreensis</name>
    <dbReference type="NCBI Taxonomy" id="2490854"/>
    <lineage>
        <taxon>Bacteria</taxon>
        <taxon>Pseudomonadati</taxon>
        <taxon>Bacteroidota</taxon>
        <taxon>Bacteroidia</taxon>
        <taxon>Bacteroidales</taxon>
        <taxon>Prevotellaceae</taxon>
        <taxon>Prevotella</taxon>
    </lineage>
</organism>
<dbReference type="OrthoDB" id="1466969at2"/>
<keyword evidence="2" id="KW-1185">Reference proteome</keyword>
<dbReference type="AlphaFoldDB" id="A0A3S0PUG9"/>
<name>A0A3S0PUG9_9BACT</name>
<sequence>MNIEGLDYNTQREKLVMPEYGREVQNMVNHAMTLKTKQERQRCANAIIKVMGQMTLKSRESIDHERKLWDHLAIMSDFKLDIDYPFDVSSALKIAAKPEPMPYPMEQIPVRHYGKMMFEIFDKLKSMPEGKERDELTRLTANQMKQNLMQWSQGSIDDEKIASDLARFTDGVIQLDLATFKFNTPYPTKQIPQGQLAKKRKRK</sequence>